<dbReference type="RefSeq" id="WP_118580692.1">
    <property type="nucleotide sequence ID" value="NZ_CABJFX010000008.1"/>
</dbReference>
<evidence type="ECO:0000313" key="2">
    <source>
        <dbReference type="EMBL" id="RHA89870.1"/>
    </source>
</evidence>
<comment type="caution">
    <text evidence="2">The sequence shown here is derived from an EMBL/GenBank/DDBJ whole genome shotgun (WGS) entry which is preliminary data.</text>
</comment>
<proteinExistence type="predicted"/>
<protein>
    <submittedName>
        <fullName evidence="2">Uncharacterized protein</fullName>
    </submittedName>
</protein>
<gene>
    <name evidence="2" type="ORF">DW914_06520</name>
</gene>
<evidence type="ECO:0000313" key="3">
    <source>
        <dbReference type="Proteomes" id="UP000283492"/>
    </source>
</evidence>
<accession>A0A3R6E999</accession>
<name>A0A3R6E999_9FIRM</name>
<dbReference type="EMBL" id="QSFX01000008">
    <property type="protein sequence ID" value="RHA89870.1"/>
    <property type="molecule type" value="Genomic_DNA"/>
</dbReference>
<reference evidence="2 3" key="1">
    <citation type="submission" date="2018-08" db="EMBL/GenBank/DDBJ databases">
        <title>A genome reference for cultivated species of the human gut microbiota.</title>
        <authorList>
            <person name="Zou Y."/>
            <person name="Xue W."/>
            <person name="Luo G."/>
        </authorList>
    </citation>
    <scope>NUCLEOTIDE SEQUENCE [LARGE SCALE GENOMIC DNA]</scope>
    <source>
        <strain evidence="2 3">AM42-1AC</strain>
    </source>
</reference>
<dbReference type="AlphaFoldDB" id="A0A3R6E999"/>
<sequence>MSKYKKGIVEDIKKEKVFEENQQHLKDKYNMTGEAVVIVEKNNLLKYLIKYGVALIRLVVTIAILVLATLGVLTIVYPNSRHALLFVLEDIYSQMCVYLPFLSSLR</sequence>
<feature type="transmembrane region" description="Helical" evidence="1">
    <location>
        <begin position="54"/>
        <end position="77"/>
    </location>
</feature>
<keyword evidence="1" id="KW-0472">Membrane</keyword>
<dbReference type="Proteomes" id="UP000283492">
    <property type="component" value="Unassembled WGS sequence"/>
</dbReference>
<keyword evidence="1" id="KW-1133">Transmembrane helix</keyword>
<keyword evidence="1" id="KW-0812">Transmembrane</keyword>
<organism evidence="2 3">
    <name type="scientific">Roseburia inulinivorans</name>
    <dbReference type="NCBI Taxonomy" id="360807"/>
    <lineage>
        <taxon>Bacteria</taxon>
        <taxon>Bacillati</taxon>
        <taxon>Bacillota</taxon>
        <taxon>Clostridia</taxon>
        <taxon>Lachnospirales</taxon>
        <taxon>Lachnospiraceae</taxon>
        <taxon>Roseburia</taxon>
    </lineage>
</organism>
<evidence type="ECO:0000256" key="1">
    <source>
        <dbReference type="SAM" id="Phobius"/>
    </source>
</evidence>